<reference evidence="4 5" key="1">
    <citation type="submission" date="2020-04" db="EMBL/GenBank/DDBJ databases">
        <title>Description of novel Gluconacetobacter.</title>
        <authorList>
            <person name="Sombolestani A."/>
        </authorList>
    </citation>
    <scope>NUCLEOTIDE SEQUENCE [LARGE SCALE GENOMIC DNA]</scope>
    <source>
        <strain evidence="4 5">LMG 7603</strain>
    </source>
</reference>
<evidence type="ECO:0000313" key="5">
    <source>
        <dbReference type="Proteomes" id="UP000550787"/>
    </source>
</evidence>
<dbReference type="SUPFAM" id="SSF54285">
    <property type="entry name" value="MoaD/ThiS"/>
    <property type="match status" value="1"/>
</dbReference>
<evidence type="ECO:0000256" key="2">
    <source>
        <dbReference type="ARBA" id="ARBA00024200"/>
    </source>
</evidence>
<dbReference type="Proteomes" id="UP000550787">
    <property type="component" value="Unassembled WGS sequence"/>
</dbReference>
<dbReference type="InterPro" id="IPR003749">
    <property type="entry name" value="ThiS/MoaD-like"/>
</dbReference>
<comment type="similarity">
    <text evidence="2">Belongs to the MoaD family.</text>
</comment>
<dbReference type="AlphaFoldDB" id="A0A7W4I4C9"/>
<organism evidence="4 5">
    <name type="scientific">Gluconacetobacter diazotrophicus</name>
    <name type="common">Acetobacter diazotrophicus</name>
    <dbReference type="NCBI Taxonomy" id="33996"/>
    <lineage>
        <taxon>Bacteria</taxon>
        <taxon>Pseudomonadati</taxon>
        <taxon>Pseudomonadota</taxon>
        <taxon>Alphaproteobacteria</taxon>
        <taxon>Acetobacterales</taxon>
        <taxon>Acetobacteraceae</taxon>
        <taxon>Gluconacetobacter</taxon>
    </lineage>
</organism>
<dbReference type="InterPro" id="IPR044672">
    <property type="entry name" value="MOCS2A"/>
</dbReference>
<dbReference type="OMA" id="IFPPMTG"/>
<dbReference type="Gene3D" id="3.10.20.30">
    <property type="match status" value="1"/>
</dbReference>
<dbReference type="RefSeq" id="WP_012225373.1">
    <property type="nucleotide sequence ID" value="NZ_JABEQG010000007.1"/>
</dbReference>
<dbReference type="PANTHER" id="PTHR33359">
    <property type="entry name" value="MOLYBDOPTERIN SYNTHASE SULFUR CARRIER SUBUNIT"/>
    <property type="match status" value="1"/>
</dbReference>
<accession>A0A7W4I4C9</accession>
<evidence type="ECO:0000313" key="4">
    <source>
        <dbReference type="EMBL" id="MBB2155822.1"/>
    </source>
</evidence>
<protein>
    <recommendedName>
        <fullName evidence="3">Molybdopterin synthase sulfur carrier subunit</fullName>
    </recommendedName>
</protein>
<dbReference type="GO" id="GO:1990133">
    <property type="term" value="C:molybdopterin adenylyltransferase complex"/>
    <property type="evidence" value="ECO:0007669"/>
    <property type="project" value="TreeGrafter"/>
</dbReference>
<dbReference type="PANTHER" id="PTHR33359:SF1">
    <property type="entry name" value="MOLYBDOPTERIN SYNTHASE SULFUR CARRIER SUBUNIT"/>
    <property type="match status" value="1"/>
</dbReference>
<dbReference type="InterPro" id="IPR016155">
    <property type="entry name" value="Mopterin_synth/thiamin_S_b"/>
</dbReference>
<name>A0A7W4I4C9_GLUDI</name>
<dbReference type="Pfam" id="PF02597">
    <property type="entry name" value="ThiS"/>
    <property type="match status" value="1"/>
</dbReference>
<dbReference type="GO" id="GO:0006777">
    <property type="term" value="P:Mo-molybdopterin cofactor biosynthetic process"/>
    <property type="evidence" value="ECO:0007669"/>
    <property type="project" value="InterPro"/>
</dbReference>
<evidence type="ECO:0000256" key="3">
    <source>
        <dbReference type="ARBA" id="ARBA00024247"/>
    </source>
</evidence>
<gene>
    <name evidence="4" type="ORF">HLH33_05770</name>
</gene>
<proteinExistence type="inferred from homology"/>
<dbReference type="CDD" id="cd00754">
    <property type="entry name" value="Ubl_MoaD"/>
    <property type="match status" value="1"/>
</dbReference>
<keyword evidence="1" id="KW-0547">Nucleotide-binding</keyword>
<dbReference type="GO" id="GO:0000166">
    <property type="term" value="F:nucleotide binding"/>
    <property type="evidence" value="ECO:0007669"/>
    <property type="project" value="UniProtKB-KW"/>
</dbReference>
<evidence type="ECO:0000256" key="1">
    <source>
        <dbReference type="ARBA" id="ARBA00022741"/>
    </source>
</evidence>
<dbReference type="EMBL" id="JABEQG010000007">
    <property type="protein sequence ID" value="MBB2155822.1"/>
    <property type="molecule type" value="Genomic_DNA"/>
</dbReference>
<comment type="caution">
    <text evidence="4">The sequence shown here is derived from an EMBL/GenBank/DDBJ whole genome shotgun (WGS) entry which is preliminary data.</text>
</comment>
<dbReference type="InterPro" id="IPR012675">
    <property type="entry name" value="Beta-grasp_dom_sf"/>
</dbReference>
<sequence length="85" mass="9022">MVTILYFAWLRDRLGRSGESIALPEGGCSVGELMQRLSVRDAAYGQVFGPDGGPIRCAVNQEFASHADHVGPGDELAFFPPVTGG</sequence>